<reference evidence="1" key="2">
    <citation type="journal article" date="2015" name="Fish Shellfish Immunol.">
        <title>Early steps in the European eel (Anguilla anguilla)-Vibrio vulnificus interaction in the gills: Role of the RtxA13 toxin.</title>
        <authorList>
            <person name="Callol A."/>
            <person name="Pajuelo D."/>
            <person name="Ebbesson L."/>
            <person name="Teles M."/>
            <person name="MacKenzie S."/>
            <person name="Amaro C."/>
        </authorList>
    </citation>
    <scope>NUCLEOTIDE SEQUENCE</scope>
</reference>
<reference evidence="1" key="1">
    <citation type="submission" date="2014-11" db="EMBL/GenBank/DDBJ databases">
        <authorList>
            <person name="Amaro Gonzalez C."/>
        </authorList>
    </citation>
    <scope>NUCLEOTIDE SEQUENCE</scope>
</reference>
<name>A0A0E9Q214_ANGAN</name>
<evidence type="ECO:0000313" key="1">
    <source>
        <dbReference type="EMBL" id="JAH10365.1"/>
    </source>
</evidence>
<accession>A0A0E9Q214</accession>
<dbReference type="AlphaFoldDB" id="A0A0E9Q214"/>
<organism evidence="1">
    <name type="scientific">Anguilla anguilla</name>
    <name type="common">European freshwater eel</name>
    <name type="synonym">Muraena anguilla</name>
    <dbReference type="NCBI Taxonomy" id="7936"/>
    <lineage>
        <taxon>Eukaryota</taxon>
        <taxon>Metazoa</taxon>
        <taxon>Chordata</taxon>
        <taxon>Craniata</taxon>
        <taxon>Vertebrata</taxon>
        <taxon>Euteleostomi</taxon>
        <taxon>Actinopterygii</taxon>
        <taxon>Neopterygii</taxon>
        <taxon>Teleostei</taxon>
        <taxon>Anguilliformes</taxon>
        <taxon>Anguillidae</taxon>
        <taxon>Anguilla</taxon>
    </lineage>
</organism>
<sequence>MLFFLVFMGIMEQASKCHHHMLWTN</sequence>
<protein>
    <submittedName>
        <fullName evidence="1">Uncharacterized protein</fullName>
    </submittedName>
</protein>
<dbReference type="EMBL" id="GBXM01098212">
    <property type="protein sequence ID" value="JAH10365.1"/>
    <property type="molecule type" value="Transcribed_RNA"/>
</dbReference>
<proteinExistence type="predicted"/>